<keyword evidence="1" id="KW-0808">Transferase</keyword>
<sequence length="111" mass="12841">MKIREVDENKKQFISLLLLADEQENMVDRYLEKGTMYVLEDGDVKAECVVTDEYSVLQVGTGDSPLTIPFYEKCGFVRSNKIPNFFTDNYDHPIYEGGVQLIDMVYLQRCL</sequence>
<protein>
    <submittedName>
        <fullName evidence="1">GNAT family N-acetyltransferase</fullName>
    </submittedName>
</protein>
<proteinExistence type="predicted"/>
<comment type="caution">
    <text evidence="1">The sequence shown here is derived from an EMBL/GenBank/DDBJ whole genome shotgun (WGS) entry which is preliminary data.</text>
</comment>
<organism evidence="1 2">
    <name type="scientific">Roseburia inulinivorans</name>
    <dbReference type="NCBI Taxonomy" id="360807"/>
    <lineage>
        <taxon>Bacteria</taxon>
        <taxon>Bacillati</taxon>
        <taxon>Bacillota</taxon>
        <taxon>Clostridia</taxon>
        <taxon>Lachnospirales</taxon>
        <taxon>Lachnospiraceae</taxon>
        <taxon>Roseburia</taxon>
    </lineage>
</organism>
<name>A0A3R5YW45_9FIRM</name>
<dbReference type="Gene3D" id="3.40.630.30">
    <property type="match status" value="2"/>
</dbReference>
<accession>A0A3R5YW45</accession>
<dbReference type="GO" id="GO:0016740">
    <property type="term" value="F:transferase activity"/>
    <property type="evidence" value="ECO:0007669"/>
    <property type="project" value="UniProtKB-KW"/>
</dbReference>
<evidence type="ECO:0000313" key="1">
    <source>
        <dbReference type="EMBL" id="RGQ42159.1"/>
    </source>
</evidence>
<reference evidence="1 2" key="1">
    <citation type="submission" date="2018-08" db="EMBL/GenBank/DDBJ databases">
        <title>A genome reference for cultivated species of the human gut microbiota.</title>
        <authorList>
            <person name="Zou Y."/>
            <person name="Xue W."/>
            <person name="Luo G."/>
        </authorList>
    </citation>
    <scope>NUCLEOTIDE SEQUENCE [LARGE SCALE GENOMIC DNA]</scope>
    <source>
        <strain evidence="1 2">AF28-15</strain>
    </source>
</reference>
<dbReference type="Proteomes" id="UP000283738">
    <property type="component" value="Unassembled WGS sequence"/>
</dbReference>
<dbReference type="SUPFAM" id="SSF55729">
    <property type="entry name" value="Acyl-CoA N-acyltransferases (Nat)"/>
    <property type="match status" value="1"/>
</dbReference>
<dbReference type="EMBL" id="QRTF01000074">
    <property type="protein sequence ID" value="RGQ42159.1"/>
    <property type="molecule type" value="Genomic_DNA"/>
</dbReference>
<gene>
    <name evidence="1" type="ORF">DWY96_17445</name>
</gene>
<dbReference type="RefSeq" id="WP_118112198.1">
    <property type="nucleotide sequence ID" value="NZ_QRTF01000074.1"/>
</dbReference>
<dbReference type="AlphaFoldDB" id="A0A3R5YW45"/>
<evidence type="ECO:0000313" key="2">
    <source>
        <dbReference type="Proteomes" id="UP000283738"/>
    </source>
</evidence>
<dbReference type="InterPro" id="IPR016181">
    <property type="entry name" value="Acyl_CoA_acyltransferase"/>
</dbReference>